<dbReference type="AlphaFoldDB" id="A0A0A3I7E7"/>
<dbReference type="EMBL" id="JPVQ01000096">
    <property type="protein sequence ID" value="KGR80644.1"/>
    <property type="molecule type" value="Genomic_DNA"/>
</dbReference>
<keyword evidence="2" id="KW-1185">Reference proteome</keyword>
<evidence type="ECO:0000313" key="2">
    <source>
        <dbReference type="Proteomes" id="UP000030595"/>
    </source>
</evidence>
<proteinExistence type="predicted"/>
<reference evidence="1 2" key="1">
    <citation type="submission" date="2014-02" db="EMBL/GenBank/DDBJ databases">
        <title>Draft genome sequence of Lysinibacillus massiliensis CCUG 49529.</title>
        <authorList>
            <person name="Zhang F."/>
            <person name="Wang G."/>
            <person name="Zhang L."/>
        </authorList>
    </citation>
    <scope>NUCLEOTIDE SEQUENCE [LARGE SCALE GENOMIC DNA]</scope>
    <source>
        <strain evidence="1 2">CCUG 49529</strain>
    </source>
</reference>
<dbReference type="OrthoDB" id="2973883at2"/>
<comment type="caution">
    <text evidence="1">The sequence shown here is derived from an EMBL/GenBank/DDBJ whole genome shotgun (WGS) entry which is preliminary data.</text>
</comment>
<name>A0A0A3I7E7_9BACL</name>
<accession>A0A0A3I7E7</accession>
<evidence type="ECO:0000313" key="1">
    <source>
        <dbReference type="EMBL" id="KGR80644.1"/>
    </source>
</evidence>
<gene>
    <name evidence="1" type="ORF">CD30_19555</name>
</gene>
<organism evidence="1 2">
    <name type="scientific">Ureibacillus massiliensis 4400831 = CIP 108448 = CCUG 49529</name>
    <dbReference type="NCBI Taxonomy" id="1211035"/>
    <lineage>
        <taxon>Bacteria</taxon>
        <taxon>Bacillati</taxon>
        <taxon>Bacillota</taxon>
        <taxon>Bacilli</taxon>
        <taxon>Bacillales</taxon>
        <taxon>Caryophanaceae</taxon>
        <taxon>Ureibacillus</taxon>
    </lineage>
</organism>
<dbReference type="Proteomes" id="UP000030595">
    <property type="component" value="Unassembled WGS sequence"/>
</dbReference>
<sequence>MRDKINALLFDFTKDNLHAHEADNILMTSGKNILNEIIQFENGEFSDSPFAQLIEIECESDNYNHIKNETMSNILGIDKNSLFLYEIYTHHFFKKRCFTRGNLPSTLQAKFFILANKGMLEESVPIFEIRFKKYINEEEKWSSWQAISGKFIVTQEYRFGPGGVLGVYSSMTEREIESFKQNFQIRYSGSIITELGMPNTLHRIEDPFNSDIRKIIDPNTFQILFDSQIINEVSSEKSCEVWQKFSDRYS</sequence>
<protein>
    <submittedName>
        <fullName evidence="1">Uncharacterized protein</fullName>
    </submittedName>
</protein>
<dbReference type="RefSeq" id="WP_036180652.1">
    <property type="nucleotide sequence ID" value="NZ_AVCZ01000096.1"/>
</dbReference>